<dbReference type="GO" id="GO:0032993">
    <property type="term" value="C:protein-DNA complex"/>
    <property type="evidence" value="ECO:0007669"/>
    <property type="project" value="TreeGrafter"/>
</dbReference>
<dbReference type="AlphaFoldDB" id="A0A4Z0P468"/>
<feature type="modified residue" description="4-aspartylphosphate" evidence="2">
    <location>
        <position position="61"/>
    </location>
</feature>
<feature type="domain" description="Response regulatory" evidence="3">
    <location>
        <begin position="12"/>
        <end position="125"/>
    </location>
</feature>
<dbReference type="PANTHER" id="PTHR48111:SF59">
    <property type="entry name" value="TRANSCRIPTIONAL REGULATORY PROTEIN BAER"/>
    <property type="match status" value="1"/>
</dbReference>
<keyword evidence="5" id="KW-1185">Reference proteome</keyword>
<dbReference type="InterPro" id="IPR011006">
    <property type="entry name" value="CheY-like_superfamily"/>
</dbReference>
<dbReference type="EMBL" id="PYKI01000855">
    <property type="protein sequence ID" value="TGE05966.1"/>
    <property type="molecule type" value="Genomic_DNA"/>
</dbReference>
<evidence type="ECO:0000259" key="3">
    <source>
        <dbReference type="PROSITE" id="PS50110"/>
    </source>
</evidence>
<dbReference type="SMART" id="SM00448">
    <property type="entry name" value="REC"/>
    <property type="match status" value="1"/>
</dbReference>
<dbReference type="SUPFAM" id="SSF52172">
    <property type="entry name" value="CheY-like"/>
    <property type="match status" value="1"/>
</dbReference>
<dbReference type="InterPro" id="IPR001789">
    <property type="entry name" value="Sig_transdc_resp-reg_receiver"/>
</dbReference>
<keyword evidence="2" id="KW-0597">Phosphoprotein</keyword>
<dbReference type="Pfam" id="PF00072">
    <property type="entry name" value="Response_reg"/>
    <property type="match status" value="1"/>
</dbReference>
<dbReference type="PANTHER" id="PTHR48111">
    <property type="entry name" value="REGULATOR OF RPOS"/>
    <property type="match status" value="1"/>
</dbReference>
<dbReference type="PROSITE" id="PS50110">
    <property type="entry name" value="RESPONSE_REGULATORY"/>
    <property type="match status" value="1"/>
</dbReference>
<dbReference type="FunFam" id="3.40.50.2300:FF:000080">
    <property type="entry name" value="Two-component system response regulator BaeR"/>
    <property type="match status" value="1"/>
</dbReference>
<dbReference type="GO" id="GO:0006355">
    <property type="term" value="P:regulation of DNA-templated transcription"/>
    <property type="evidence" value="ECO:0007669"/>
    <property type="project" value="TreeGrafter"/>
</dbReference>
<name>A0A4Z0P468_SALET</name>
<keyword evidence="1" id="KW-0238">DNA-binding</keyword>
<dbReference type="GO" id="GO:0005829">
    <property type="term" value="C:cytosol"/>
    <property type="evidence" value="ECO:0007669"/>
    <property type="project" value="TreeGrafter"/>
</dbReference>
<gene>
    <name evidence="4" type="ORF">C9F07_07835</name>
</gene>
<sequence>MTELPIDENTPRILIVEDEPKLGQLLIDYLRAASYAPTLINHGDKVLPYVRQTPPDLILLDLMLPGTDGLTLCREIRRFSDIPIVMVTAKIEEIDRLLGLEIGADDYICKPYSPREVVARVKTILRRCKPQRDLQPQDAESPVMIAESRCQASGCGRALDVAAADF</sequence>
<reference evidence="4 5" key="1">
    <citation type="submission" date="2018-03" db="EMBL/GenBank/DDBJ databases">
        <title>Non-Typhoidal Salmonella genome sequencing and assembly.</title>
        <authorList>
            <person name="Matchawe C."/>
        </authorList>
    </citation>
    <scope>NUCLEOTIDE SEQUENCE [LARGE SCALE GENOMIC DNA]</scope>
    <source>
        <strain evidence="4 5">22sa</strain>
    </source>
</reference>
<proteinExistence type="predicted"/>
<evidence type="ECO:0000256" key="2">
    <source>
        <dbReference type="PROSITE-ProRule" id="PRU00169"/>
    </source>
</evidence>
<dbReference type="Gene3D" id="6.10.250.690">
    <property type="match status" value="1"/>
</dbReference>
<dbReference type="Gene3D" id="3.40.50.2300">
    <property type="match status" value="1"/>
</dbReference>
<dbReference type="Proteomes" id="UP000298196">
    <property type="component" value="Unassembled WGS sequence"/>
</dbReference>
<organism evidence="4 5">
    <name type="scientific">Salmonella enterica subsp. enterica serovar Poona</name>
    <dbReference type="NCBI Taxonomy" id="436295"/>
    <lineage>
        <taxon>Bacteria</taxon>
        <taxon>Pseudomonadati</taxon>
        <taxon>Pseudomonadota</taxon>
        <taxon>Gammaproteobacteria</taxon>
        <taxon>Enterobacterales</taxon>
        <taxon>Enterobacteriaceae</taxon>
        <taxon>Salmonella</taxon>
    </lineage>
</organism>
<accession>A0A4Z0P468</accession>
<feature type="non-terminal residue" evidence="4">
    <location>
        <position position="166"/>
    </location>
</feature>
<evidence type="ECO:0000313" key="4">
    <source>
        <dbReference type="EMBL" id="TGE05966.1"/>
    </source>
</evidence>
<dbReference type="CDD" id="cd19938">
    <property type="entry name" value="REC_OmpR_BaeR-like"/>
    <property type="match status" value="1"/>
</dbReference>
<dbReference type="GO" id="GO:0000156">
    <property type="term" value="F:phosphorelay response regulator activity"/>
    <property type="evidence" value="ECO:0007669"/>
    <property type="project" value="TreeGrafter"/>
</dbReference>
<dbReference type="GO" id="GO:0000976">
    <property type="term" value="F:transcription cis-regulatory region binding"/>
    <property type="evidence" value="ECO:0007669"/>
    <property type="project" value="TreeGrafter"/>
</dbReference>
<evidence type="ECO:0000256" key="1">
    <source>
        <dbReference type="ARBA" id="ARBA00023125"/>
    </source>
</evidence>
<protein>
    <submittedName>
        <fullName evidence="4">Two-component system response regulator BaeR</fullName>
    </submittedName>
</protein>
<evidence type="ECO:0000313" key="5">
    <source>
        <dbReference type="Proteomes" id="UP000298196"/>
    </source>
</evidence>
<dbReference type="InterPro" id="IPR039420">
    <property type="entry name" value="WalR-like"/>
</dbReference>
<comment type="caution">
    <text evidence="4">The sequence shown here is derived from an EMBL/GenBank/DDBJ whole genome shotgun (WGS) entry which is preliminary data.</text>
</comment>